<keyword evidence="5 10" id="KW-0680">Restriction system</keyword>
<dbReference type="Gene3D" id="1.20.58.910">
    <property type="match status" value="1"/>
</dbReference>
<comment type="function">
    <text evidence="10">Subunit R is required for both nuclease and ATPase activities, but not for modification.</text>
</comment>
<evidence type="ECO:0000256" key="6">
    <source>
        <dbReference type="ARBA" id="ARBA00022759"/>
    </source>
</evidence>
<organism evidence="12 13">
    <name type="scientific">Gemmobacter megaterium</name>
    <dbReference type="NCBI Taxonomy" id="1086013"/>
    <lineage>
        <taxon>Bacteria</taxon>
        <taxon>Pseudomonadati</taxon>
        <taxon>Pseudomonadota</taxon>
        <taxon>Alphaproteobacteria</taxon>
        <taxon>Rhodobacterales</taxon>
        <taxon>Paracoccaceae</taxon>
        <taxon>Gemmobacter</taxon>
    </lineage>
</organism>
<evidence type="ECO:0000256" key="10">
    <source>
        <dbReference type="RuleBase" id="RU364115"/>
    </source>
</evidence>
<dbReference type="NCBIfam" id="TIGR00348">
    <property type="entry name" value="hsdR"/>
    <property type="match status" value="1"/>
</dbReference>
<evidence type="ECO:0000256" key="3">
    <source>
        <dbReference type="ARBA" id="ARBA00022722"/>
    </source>
</evidence>
<feature type="domain" description="Helicase ATP-binding" evidence="11">
    <location>
        <begin position="251"/>
        <end position="417"/>
    </location>
</feature>
<dbReference type="InterPro" id="IPR004473">
    <property type="entry name" value="Restrct_endonuc_typeI_HsdR"/>
</dbReference>
<dbReference type="PROSITE" id="PS51192">
    <property type="entry name" value="HELICASE_ATP_BIND_1"/>
    <property type="match status" value="1"/>
</dbReference>
<dbReference type="Pfam" id="PF18766">
    <property type="entry name" value="SWI2_SNF2"/>
    <property type="match status" value="1"/>
</dbReference>
<dbReference type="CDD" id="cd18030">
    <property type="entry name" value="DEXHc_RE_I_HsdR"/>
    <property type="match status" value="1"/>
</dbReference>
<keyword evidence="9 10" id="KW-0238">DNA-binding</keyword>
<dbReference type="SUPFAM" id="SSF52540">
    <property type="entry name" value="P-loop containing nucleoside triphosphate hydrolases"/>
    <property type="match status" value="2"/>
</dbReference>
<dbReference type="InterPro" id="IPR040980">
    <property type="entry name" value="SWI2_SNF2"/>
</dbReference>
<dbReference type="Pfam" id="PF22679">
    <property type="entry name" value="T1R_D3-like"/>
    <property type="match status" value="1"/>
</dbReference>
<evidence type="ECO:0000256" key="5">
    <source>
        <dbReference type="ARBA" id="ARBA00022747"/>
    </source>
</evidence>
<dbReference type="InterPro" id="IPR027417">
    <property type="entry name" value="P-loop_NTPase"/>
</dbReference>
<dbReference type="InterPro" id="IPR007409">
    <property type="entry name" value="Restrct_endonuc_type1_HsdR_N"/>
</dbReference>
<comment type="catalytic activity">
    <reaction evidence="1 10">
        <text>Endonucleolytic cleavage of DNA to give random double-stranded fragments with terminal 5'-phosphates, ATP is simultaneously hydrolyzed.</text>
        <dbReference type="EC" id="3.1.21.3"/>
    </reaction>
</comment>
<evidence type="ECO:0000256" key="7">
    <source>
        <dbReference type="ARBA" id="ARBA00022801"/>
    </source>
</evidence>
<dbReference type="Gene3D" id="3.40.50.300">
    <property type="entry name" value="P-loop containing nucleotide triphosphate hydrolases"/>
    <property type="match status" value="2"/>
</dbReference>
<dbReference type="PANTHER" id="PTHR30195:SF16">
    <property type="entry name" value="TYPE I RESTRICTION ENZYME ENDONUCLEASE SUBUNIT"/>
    <property type="match status" value="1"/>
</dbReference>
<dbReference type="Proteomes" id="UP000186141">
    <property type="component" value="Unassembled WGS sequence"/>
</dbReference>
<dbReference type="GO" id="GO:0009307">
    <property type="term" value="P:DNA restriction-modification system"/>
    <property type="evidence" value="ECO:0007669"/>
    <property type="project" value="UniProtKB-KW"/>
</dbReference>
<keyword evidence="8 10" id="KW-0067">ATP-binding</keyword>
<dbReference type="InterPro" id="IPR055180">
    <property type="entry name" value="HsdR_RecA-like_helicase_dom_2"/>
</dbReference>
<dbReference type="GO" id="GO:0009035">
    <property type="term" value="F:type I site-specific deoxyribonuclease activity"/>
    <property type="evidence" value="ECO:0007669"/>
    <property type="project" value="UniProtKB-EC"/>
</dbReference>
<dbReference type="RefSeq" id="WP_076529015.1">
    <property type="nucleotide sequence ID" value="NZ_BMEH01000001.1"/>
</dbReference>
<dbReference type="GO" id="GO:0003677">
    <property type="term" value="F:DNA binding"/>
    <property type="evidence" value="ECO:0007669"/>
    <property type="project" value="UniProtKB-KW"/>
</dbReference>
<dbReference type="InterPro" id="IPR022625">
    <property type="entry name" value="TypeI_RM_Rsu_C"/>
</dbReference>
<dbReference type="PANTHER" id="PTHR30195">
    <property type="entry name" value="TYPE I SITE-SPECIFIC DEOXYRIBONUCLEASE PROTEIN SUBUNIT M AND R"/>
    <property type="match status" value="1"/>
</dbReference>
<dbReference type="EC" id="3.1.21.3" evidence="10"/>
<keyword evidence="6" id="KW-0255">Endonuclease</keyword>
<accession>A0A1N7L3K4</accession>
<dbReference type="CDD" id="cd22332">
    <property type="entry name" value="HsdR_N"/>
    <property type="match status" value="1"/>
</dbReference>
<dbReference type="InterPro" id="IPR051268">
    <property type="entry name" value="Type-I_R_enzyme_R_subunit"/>
</dbReference>
<gene>
    <name evidence="12" type="ORF">SAMN05421774_101880</name>
</gene>
<comment type="similarity">
    <text evidence="2 10">Belongs to the HsdR family.</text>
</comment>
<evidence type="ECO:0000256" key="9">
    <source>
        <dbReference type="ARBA" id="ARBA00023125"/>
    </source>
</evidence>
<dbReference type="EMBL" id="FTOT01000001">
    <property type="protein sequence ID" value="SIS68346.1"/>
    <property type="molecule type" value="Genomic_DNA"/>
</dbReference>
<dbReference type="Gene3D" id="3.90.1570.50">
    <property type="match status" value="1"/>
</dbReference>
<evidence type="ECO:0000256" key="8">
    <source>
        <dbReference type="ARBA" id="ARBA00022840"/>
    </source>
</evidence>
<evidence type="ECO:0000259" key="11">
    <source>
        <dbReference type="PROSITE" id="PS51192"/>
    </source>
</evidence>
<dbReference type="OrthoDB" id="9758243at2"/>
<dbReference type="CDD" id="cd18800">
    <property type="entry name" value="SF2_C_EcoR124I-like"/>
    <property type="match status" value="1"/>
</dbReference>
<evidence type="ECO:0000256" key="2">
    <source>
        <dbReference type="ARBA" id="ARBA00008598"/>
    </source>
</evidence>
<keyword evidence="7 10" id="KW-0378">Hydrolase</keyword>
<dbReference type="InterPro" id="IPR014001">
    <property type="entry name" value="Helicase_ATP-bd"/>
</dbReference>
<keyword evidence="3" id="KW-0540">Nuclease</keyword>
<comment type="subunit">
    <text evidence="10">The type I restriction/modification system is composed of three polypeptides R, M and S.</text>
</comment>
<dbReference type="Pfam" id="PF12008">
    <property type="entry name" value="EcoR124_C"/>
    <property type="match status" value="1"/>
</dbReference>
<dbReference type="SMART" id="SM00487">
    <property type="entry name" value="DEXDc"/>
    <property type="match status" value="1"/>
</dbReference>
<evidence type="ECO:0000256" key="4">
    <source>
        <dbReference type="ARBA" id="ARBA00022741"/>
    </source>
</evidence>
<keyword evidence="13" id="KW-1185">Reference proteome</keyword>
<protein>
    <recommendedName>
        <fullName evidence="10">Type I restriction enzyme endonuclease subunit</fullName>
        <shortName evidence="10">R protein</shortName>
        <ecNumber evidence="10">3.1.21.3</ecNumber>
    </recommendedName>
</protein>
<evidence type="ECO:0000313" key="13">
    <source>
        <dbReference type="Proteomes" id="UP000186141"/>
    </source>
</evidence>
<dbReference type="Pfam" id="PF04313">
    <property type="entry name" value="HSDR_N"/>
    <property type="match status" value="1"/>
</dbReference>
<evidence type="ECO:0000313" key="12">
    <source>
        <dbReference type="EMBL" id="SIS68346.1"/>
    </source>
</evidence>
<proteinExistence type="inferred from homology"/>
<name>A0A1N7L3K4_9RHOB</name>
<sequence>MTVQSEAQLEAALVTRLEGKGWVPVKLAGEADLWANLRAQLGVHNDTSFTVSEFARIRNHLEKGNPFEKAQTLRDRFHLTRDDGSSFYVQFFNAEHWCRNQYQVATQIAVTGSRANRYDVTLLVNGLPLCQVELKRRGGDLKQAFNQINRYHQDSYRAAGGIFQFVQIFVISNGVDTRYYANNRHQSYEQTFAWAGIDNKPINRLDAFADIFLEKCQLSKMIAKYVVLHQSDKVMMVLRSYQYYAAEAILDRVAHHKGNGYVWHTTGSGKTLTSFKAAQNLMALPKVEKVVFVVDRADLDDQTVREFNAFKEDSVDQTDNTRVLVDRLTDPTVRLVITTIQKLNKATSPGRYAGPMEAIKDGRVVFIFDECHRSQFGETHRRIVDFFPRAQMFGFTGTPILADNAIGRRTTKDLFGDQLHTYVITDAIRDRNVLRFSVEYMGVEPPKPEETGDKDEDRRRKKLADRLHASSAFFDHPDRIDAVTDWIIANHDTKTRGRQFGAIMAVSSVDALIRYYEAFEAKRQAGRHDLKIATIFTYAANPESAEADGMLPEEDFPDSVAPQDTPKRDKLVEFVALYNQTYGTNESVTDGKGFYTYYRALAKRVKARDRKPFDPEQGVDILLVVNMFLTGFDARTVNTLYVDKNLRWHGLIQAFSRTNRILSAEKSQGNIVCFRDLKDNTDEAIALFADKNAREVILIGSYEEHLTRHAEAVKALLEITPDADAVDDLTDEEQQAAFVKAFRDVIRVNNVLASFAEFRPEDLTLPAQEFEDFKSKYLDLSQRPKPPGEGDPSPGGLDEIDFELELLRRDDINVAYILALLTSLRAAEKGGKNSRKSREMRRRIFELLLSEVQLRDKRELIEAFIDRQMPMLGPEDDVRAAFAAFWSEERAKAFAKLIADEKLDPTGFQRLTQEMVLTGKPPAHDAVVAIMTVKPGILARKAAIARVIGGIEALMATFDDGVGELDGE</sequence>
<reference evidence="12 13" key="1">
    <citation type="submission" date="2017-01" db="EMBL/GenBank/DDBJ databases">
        <authorList>
            <person name="Mah S.A."/>
            <person name="Swanson W.J."/>
            <person name="Moy G.W."/>
            <person name="Vacquier V.D."/>
        </authorList>
    </citation>
    <scope>NUCLEOTIDE SEQUENCE [LARGE SCALE GENOMIC DNA]</scope>
    <source>
        <strain evidence="12 13">DSM 26375</strain>
    </source>
</reference>
<dbReference type="GO" id="GO:0005524">
    <property type="term" value="F:ATP binding"/>
    <property type="evidence" value="ECO:0007669"/>
    <property type="project" value="UniProtKB-KW"/>
</dbReference>
<dbReference type="STRING" id="1086013.SAMN05421774_101880"/>
<dbReference type="AlphaFoldDB" id="A0A1N7L3K4"/>
<keyword evidence="4 10" id="KW-0547">Nucleotide-binding</keyword>
<evidence type="ECO:0000256" key="1">
    <source>
        <dbReference type="ARBA" id="ARBA00000851"/>
    </source>
</evidence>